<protein>
    <submittedName>
        <fullName evidence="1">Uncharacterized protein</fullName>
    </submittedName>
</protein>
<gene>
    <name evidence="1" type="ORF">DF168_00585</name>
</gene>
<evidence type="ECO:0000313" key="2">
    <source>
        <dbReference type="Proteomes" id="UP000247465"/>
    </source>
</evidence>
<reference evidence="1 2" key="1">
    <citation type="submission" date="2018-06" db="EMBL/GenBank/DDBJ databases">
        <title>Draft Genome Sequence of a Novel Marine Bacterium Related to the Verrucomicrobia.</title>
        <authorList>
            <person name="Vosseberg J."/>
            <person name="Martijn J."/>
            <person name="Ettema T.J.G."/>
        </authorList>
    </citation>
    <scope>NUCLEOTIDE SEQUENCE [LARGE SCALE GENOMIC DNA]</scope>
    <source>
        <strain evidence="1">TARA_B100001123</strain>
    </source>
</reference>
<dbReference type="AlphaFoldDB" id="A0A2Z4AHB6"/>
<dbReference type="KEGG" id="mtar:DF168_00585"/>
<evidence type="ECO:0000313" key="1">
    <source>
        <dbReference type="EMBL" id="AWT59397.1"/>
    </source>
</evidence>
<dbReference type="EMBL" id="CP029803">
    <property type="protein sequence ID" value="AWT59397.1"/>
    <property type="molecule type" value="Genomic_DNA"/>
</dbReference>
<accession>A0A2Z4AHB6</accession>
<dbReference type="Proteomes" id="UP000247465">
    <property type="component" value="Chromosome"/>
</dbReference>
<organism evidence="1 2">
    <name type="scientific">Candidatus Moanibacter tarae</name>
    <dbReference type="NCBI Taxonomy" id="2200854"/>
    <lineage>
        <taxon>Bacteria</taxon>
        <taxon>Pseudomonadati</taxon>
        <taxon>Verrucomicrobiota</taxon>
        <taxon>Opitutia</taxon>
        <taxon>Puniceicoccales</taxon>
        <taxon>Puniceicoccales incertae sedis</taxon>
        <taxon>Candidatus Moanibacter</taxon>
    </lineage>
</organism>
<proteinExistence type="predicted"/>
<sequence length="41" mass="4656">MEECDKDNPVDSNYSLLGAGLGYVMSYDMVHVALQYTDTFY</sequence>
<name>A0A2Z4AHB6_9BACT</name>